<dbReference type="EMBL" id="CP036287">
    <property type="protein sequence ID" value="QDU67850.1"/>
    <property type="molecule type" value="Genomic_DNA"/>
</dbReference>
<evidence type="ECO:0000313" key="3">
    <source>
        <dbReference type="EMBL" id="QDU67850.1"/>
    </source>
</evidence>
<accession>A0A518BLJ3</accession>
<evidence type="ECO:0000313" key="4">
    <source>
        <dbReference type="Proteomes" id="UP000316921"/>
    </source>
</evidence>
<dbReference type="EC" id="3.1.3.16" evidence="3"/>
<protein>
    <submittedName>
        <fullName evidence="3">Serine/threonine phosphatase stp</fullName>
        <ecNumber evidence="3">3.1.3.16</ecNumber>
    </submittedName>
</protein>
<keyword evidence="4" id="KW-1185">Reference proteome</keyword>
<evidence type="ECO:0000256" key="1">
    <source>
        <dbReference type="SAM" id="MobiDB-lite"/>
    </source>
</evidence>
<organism evidence="3 4">
    <name type="scientific">Engelhardtia mirabilis</name>
    <dbReference type="NCBI Taxonomy" id="2528011"/>
    <lineage>
        <taxon>Bacteria</taxon>
        <taxon>Pseudomonadati</taxon>
        <taxon>Planctomycetota</taxon>
        <taxon>Planctomycetia</taxon>
        <taxon>Planctomycetia incertae sedis</taxon>
        <taxon>Engelhardtia</taxon>
    </lineage>
</organism>
<dbReference type="AlphaFoldDB" id="A0A518BLJ3"/>
<dbReference type="InterPro" id="IPR036457">
    <property type="entry name" value="PPM-type-like_dom_sf"/>
</dbReference>
<dbReference type="PROSITE" id="PS51746">
    <property type="entry name" value="PPM_2"/>
    <property type="match status" value="1"/>
</dbReference>
<dbReference type="Proteomes" id="UP000316921">
    <property type="component" value="Chromosome"/>
</dbReference>
<keyword evidence="3" id="KW-0378">Hydrolase</keyword>
<dbReference type="InterPro" id="IPR001932">
    <property type="entry name" value="PPM-type_phosphatase-like_dom"/>
</dbReference>
<proteinExistence type="predicted"/>
<reference evidence="3 4" key="1">
    <citation type="submission" date="2019-02" db="EMBL/GenBank/DDBJ databases">
        <title>Deep-cultivation of Planctomycetes and their phenomic and genomic characterization uncovers novel biology.</title>
        <authorList>
            <person name="Wiegand S."/>
            <person name="Jogler M."/>
            <person name="Boedeker C."/>
            <person name="Pinto D."/>
            <person name="Vollmers J."/>
            <person name="Rivas-Marin E."/>
            <person name="Kohn T."/>
            <person name="Peeters S.H."/>
            <person name="Heuer A."/>
            <person name="Rast P."/>
            <person name="Oberbeckmann S."/>
            <person name="Bunk B."/>
            <person name="Jeske O."/>
            <person name="Meyerdierks A."/>
            <person name="Storesund J.E."/>
            <person name="Kallscheuer N."/>
            <person name="Luecker S."/>
            <person name="Lage O.M."/>
            <person name="Pohl T."/>
            <person name="Merkel B.J."/>
            <person name="Hornburger P."/>
            <person name="Mueller R.-W."/>
            <person name="Bruemmer F."/>
            <person name="Labrenz M."/>
            <person name="Spormann A.M."/>
            <person name="Op den Camp H."/>
            <person name="Overmann J."/>
            <person name="Amann R."/>
            <person name="Jetten M.S.M."/>
            <person name="Mascher T."/>
            <person name="Medema M.H."/>
            <person name="Devos D.P."/>
            <person name="Kaster A.-K."/>
            <person name="Ovreas L."/>
            <person name="Rohde M."/>
            <person name="Galperin M.Y."/>
            <person name="Jogler C."/>
        </authorList>
    </citation>
    <scope>NUCLEOTIDE SEQUENCE [LARGE SCALE GENOMIC DNA]</scope>
    <source>
        <strain evidence="3 4">Pla133</strain>
    </source>
</reference>
<feature type="compositionally biased region" description="Gly residues" evidence="1">
    <location>
        <begin position="269"/>
        <end position="280"/>
    </location>
</feature>
<feature type="region of interest" description="Disordered" evidence="1">
    <location>
        <begin position="257"/>
        <end position="280"/>
    </location>
</feature>
<sequence length="280" mass="29444">MLAWRPRPIDDGSPAPEEENEDAALVHNDGRRTVVAVADGAGGHIGGAQASRLAIEVLADALQRSDDSTDLRPFILDAFERANVGIRTLDVNAGSTLAVAEFDGSRLRTYHAGDSEVLVVGQRGRQLYRTVSHGPTAYAVEAGVLHPDDALHHDERHVISSALGFDELRIELGRFERLPDRATVVVSSDGLTDNLTTDEIIAIVRRGPLLGAARKLVELAASRMADAAGEGPSKPDDLSLILYRPRADRETLAAAIDSAALTTPPSPGGSAGGARSGSAG</sequence>
<name>A0A518BLJ3_9BACT</name>
<evidence type="ECO:0000259" key="2">
    <source>
        <dbReference type="PROSITE" id="PS51746"/>
    </source>
</evidence>
<gene>
    <name evidence="3" type="primary">stp</name>
    <name evidence="3" type="ORF">Pla133_29390</name>
</gene>
<dbReference type="SMART" id="SM00331">
    <property type="entry name" value="PP2C_SIG"/>
    <property type="match status" value="1"/>
</dbReference>
<dbReference type="CDD" id="cd00143">
    <property type="entry name" value="PP2Cc"/>
    <property type="match status" value="1"/>
</dbReference>
<dbReference type="KEGG" id="pbap:Pla133_29390"/>
<feature type="domain" description="PPM-type phosphatase" evidence="2">
    <location>
        <begin position="1"/>
        <end position="245"/>
    </location>
</feature>
<dbReference type="Gene3D" id="3.60.40.10">
    <property type="entry name" value="PPM-type phosphatase domain"/>
    <property type="match status" value="1"/>
</dbReference>
<dbReference type="SMART" id="SM00332">
    <property type="entry name" value="PP2Cc"/>
    <property type="match status" value="1"/>
</dbReference>
<dbReference type="Pfam" id="PF13672">
    <property type="entry name" value="PP2C_2"/>
    <property type="match status" value="1"/>
</dbReference>
<dbReference type="SUPFAM" id="SSF81606">
    <property type="entry name" value="PP2C-like"/>
    <property type="match status" value="1"/>
</dbReference>
<feature type="region of interest" description="Disordered" evidence="1">
    <location>
        <begin position="1"/>
        <end position="20"/>
    </location>
</feature>
<dbReference type="GO" id="GO:0004722">
    <property type="term" value="F:protein serine/threonine phosphatase activity"/>
    <property type="evidence" value="ECO:0007669"/>
    <property type="project" value="UniProtKB-EC"/>
</dbReference>